<reference evidence="2 3" key="1">
    <citation type="submission" date="2016-11" db="EMBL/GenBank/DDBJ databases">
        <authorList>
            <person name="Jaros S."/>
            <person name="Januszkiewicz K."/>
            <person name="Wedrychowicz H."/>
        </authorList>
    </citation>
    <scope>NUCLEOTIDE SEQUENCE [LARGE SCALE GENOMIC DNA]</scope>
    <source>
        <strain evidence="2 3">DSM 9705</strain>
    </source>
</reference>
<dbReference type="AlphaFoldDB" id="A0A1M5YS69"/>
<dbReference type="EMBL" id="FQXS01000055">
    <property type="protein sequence ID" value="SHI14947.1"/>
    <property type="molecule type" value="Genomic_DNA"/>
</dbReference>
<evidence type="ECO:0000313" key="3">
    <source>
        <dbReference type="Proteomes" id="UP000184139"/>
    </source>
</evidence>
<feature type="domain" description="Polysaccharide pyruvyl transferase" evidence="1">
    <location>
        <begin position="13"/>
        <end position="309"/>
    </location>
</feature>
<dbReference type="STRING" id="1121409.SAMN02745124_04399"/>
<protein>
    <submittedName>
        <fullName evidence="2">Polysaccharide pyruvyl transferase</fullName>
    </submittedName>
</protein>
<sequence length="369" mass="43367">MRIGILTYQRAHNHGALLQAYALKKYVESLGHDVEFVDYWPDYHENLFRLIPSLSNSSSLKWLKALIKVSISLRKSLRRKRGYTDFIKNELLLKKIPKYKTHSALSTASYDVVIYGSDQIWREHKYTQSRSFDEVYFGEYLNCTKKISYAASMGVTEIESDSLKKMKNLLNNFSHLSVRENQLQKMIAKFTNVEPKLVLDPVFLLSQESWLRLLSTERIIKEKYIFFYQLLLSKEANDFVECLKEKTNFRIVELQGRLNPFKFGKRYHCQTANSFDFLRLIRDAEIVVSTSFHGVAFSILFRKKFYAIGMGKNSDRVNTLLQKSGLTERMIDNLNCFDFNNSIKQINENNFKQEIEYSKFFLKEALNDK</sequence>
<gene>
    <name evidence="2" type="ORF">SAMN02745124_04399</name>
</gene>
<dbReference type="GO" id="GO:0016740">
    <property type="term" value="F:transferase activity"/>
    <property type="evidence" value="ECO:0007669"/>
    <property type="project" value="UniProtKB-KW"/>
</dbReference>
<organism evidence="2 3">
    <name type="scientific">Desulfofustis glycolicus DSM 9705</name>
    <dbReference type="NCBI Taxonomy" id="1121409"/>
    <lineage>
        <taxon>Bacteria</taxon>
        <taxon>Pseudomonadati</taxon>
        <taxon>Thermodesulfobacteriota</taxon>
        <taxon>Desulfobulbia</taxon>
        <taxon>Desulfobulbales</taxon>
        <taxon>Desulfocapsaceae</taxon>
        <taxon>Desulfofustis</taxon>
    </lineage>
</organism>
<name>A0A1M5YS69_9BACT</name>
<dbReference type="OrthoDB" id="9799278at2"/>
<dbReference type="InterPro" id="IPR007345">
    <property type="entry name" value="Polysacch_pyruvyl_Trfase"/>
</dbReference>
<evidence type="ECO:0000313" key="2">
    <source>
        <dbReference type="EMBL" id="SHI14947.1"/>
    </source>
</evidence>
<proteinExistence type="predicted"/>
<evidence type="ECO:0000259" key="1">
    <source>
        <dbReference type="Pfam" id="PF04230"/>
    </source>
</evidence>
<dbReference type="Proteomes" id="UP000184139">
    <property type="component" value="Unassembled WGS sequence"/>
</dbReference>
<dbReference type="Pfam" id="PF04230">
    <property type="entry name" value="PS_pyruv_trans"/>
    <property type="match status" value="1"/>
</dbReference>
<keyword evidence="2" id="KW-0808">Transferase</keyword>
<accession>A0A1M5YS69</accession>
<keyword evidence="3" id="KW-1185">Reference proteome</keyword>
<dbReference type="RefSeq" id="WP_073379467.1">
    <property type="nucleotide sequence ID" value="NZ_FQXS01000055.1"/>
</dbReference>